<comment type="caution">
    <text evidence="1">The sequence shown here is derived from an EMBL/GenBank/DDBJ whole genome shotgun (WGS) entry which is preliminary data.</text>
</comment>
<organism evidence="1 2">
    <name type="scientific">Toxoplasma gondii RUB</name>
    <dbReference type="NCBI Taxonomy" id="935652"/>
    <lineage>
        <taxon>Eukaryota</taxon>
        <taxon>Sar</taxon>
        <taxon>Alveolata</taxon>
        <taxon>Apicomplexa</taxon>
        <taxon>Conoidasida</taxon>
        <taxon>Coccidia</taxon>
        <taxon>Eucoccidiorida</taxon>
        <taxon>Eimeriorina</taxon>
        <taxon>Sarcocystidae</taxon>
        <taxon>Toxoplasma</taxon>
    </lineage>
</organism>
<evidence type="ECO:0000313" key="1">
    <source>
        <dbReference type="EMBL" id="KFG59860.1"/>
    </source>
</evidence>
<protein>
    <submittedName>
        <fullName evidence="1">Uncharacterized protein</fullName>
    </submittedName>
</protein>
<dbReference type="EMBL" id="AFYV02002075">
    <property type="protein sequence ID" value="KFG59860.1"/>
    <property type="molecule type" value="Genomic_DNA"/>
</dbReference>
<name>A0A086LT92_TOXGO</name>
<accession>A0A086LT92</accession>
<dbReference type="Proteomes" id="UP000028834">
    <property type="component" value="Unassembled WGS sequence"/>
</dbReference>
<reference evidence="1 2" key="1">
    <citation type="submission" date="2014-05" db="EMBL/GenBank/DDBJ databases">
        <authorList>
            <person name="Sibley D."/>
            <person name="Venepally P."/>
            <person name="Karamycheva S."/>
            <person name="Hadjithomas M."/>
            <person name="Khan A."/>
            <person name="Brunk B."/>
            <person name="Roos D."/>
            <person name="Caler E."/>
            <person name="Lorenzi H."/>
        </authorList>
    </citation>
    <scope>NUCLEOTIDE SEQUENCE [LARGE SCALE GENOMIC DNA]</scope>
    <source>
        <strain evidence="1 2">RUB</strain>
    </source>
</reference>
<proteinExistence type="predicted"/>
<dbReference type="VEuPathDB" id="ToxoDB:TGRUB_365630"/>
<gene>
    <name evidence="1" type="ORF">TGRUB_365630</name>
</gene>
<sequence length="110" mass="12841">MKTRNKRHLSPMRSFSVTTFTQSEMPPRPFSGLLLLQFSIEKEEKIRSPELSILPSTLQFRLTSKVALPPPWQRYVLLLSLCERTRFSLHSFPFLRSVSSSSRFLLPLFL</sequence>
<dbReference type="AlphaFoldDB" id="A0A086LT92"/>
<evidence type="ECO:0000313" key="2">
    <source>
        <dbReference type="Proteomes" id="UP000028834"/>
    </source>
</evidence>